<comment type="caution">
    <text evidence="1">The sequence shown here is derived from an EMBL/GenBank/DDBJ whole genome shotgun (WGS) entry which is preliminary data.</text>
</comment>
<name>A0ABW5GAR4_9PSEU</name>
<evidence type="ECO:0000313" key="1">
    <source>
        <dbReference type="EMBL" id="MFD2458246.1"/>
    </source>
</evidence>
<keyword evidence="2" id="KW-1185">Reference proteome</keyword>
<proteinExistence type="predicted"/>
<dbReference type="EMBL" id="JBHUKU010000003">
    <property type="protein sequence ID" value="MFD2458246.1"/>
    <property type="molecule type" value="Genomic_DNA"/>
</dbReference>
<dbReference type="PANTHER" id="PTHR32011">
    <property type="entry name" value="OS08G0472400 PROTEIN"/>
    <property type="match status" value="1"/>
</dbReference>
<sequence length="190" mass="21474">MSTVQPTGALTLEEARAVQVSLQEPVRPGLSDAELDEVEERFGFRFAADHRTFLAAGVPIGDRWPDWRCGNPDQLRKRLDWPVDGVLYDVEHNAFWLPDWGMRPIDLSDALAVARRQLAEVPRLVPVCGHRYLPAIAGSTGYPVLSVYQTDIIVYGNDIRDYLAHEFGDEPVESNTAPLREIPFWSQFLE</sequence>
<organism evidence="1 2">
    <name type="scientific">Amycolatopsis samaneae</name>
    <dbReference type="NCBI Taxonomy" id="664691"/>
    <lineage>
        <taxon>Bacteria</taxon>
        <taxon>Bacillati</taxon>
        <taxon>Actinomycetota</taxon>
        <taxon>Actinomycetes</taxon>
        <taxon>Pseudonocardiales</taxon>
        <taxon>Pseudonocardiaceae</taxon>
        <taxon>Amycolatopsis</taxon>
    </lineage>
</organism>
<protein>
    <recommendedName>
        <fullName evidence="3">SMI1/KNR4 family protein</fullName>
    </recommendedName>
</protein>
<evidence type="ECO:0008006" key="3">
    <source>
        <dbReference type="Google" id="ProtNLM"/>
    </source>
</evidence>
<gene>
    <name evidence="1" type="ORF">ACFSYJ_06545</name>
</gene>
<dbReference type="RefSeq" id="WP_345395118.1">
    <property type="nucleotide sequence ID" value="NZ_BAABHG010000007.1"/>
</dbReference>
<dbReference type="PANTHER" id="PTHR32011:SF2">
    <property type="entry name" value="OS08G0472400 PROTEIN"/>
    <property type="match status" value="1"/>
</dbReference>
<dbReference type="Proteomes" id="UP001597419">
    <property type="component" value="Unassembled WGS sequence"/>
</dbReference>
<evidence type="ECO:0000313" key="2">
    <source>
        <dbReference type="Proteomes" id="UP001597419"/>
    </source>
</evidence>
<accession>A0ABW5GAR4</accession>
<reference evidence="2" key="1">
    <citation type="journal article" date="2019" name="Int. J. Syst. Evol. Microbiol.">
        <title>The Global Catalogue of Microorganisms (GCM) 10K type strain sequencing project: providing services to taxonomists for standard genome sequencing and annotation.</title>
        <authorList>
            <consortium name="The Broad Institute Genomics Platform"/>
            <consortium name="The Broad Institute Genome Sequencing Center for Infectious Disease"/>
            <person name="Wu L."/>
            <person name="Ma J."/>
        </authorList>
    </citation>
    <scope>NUCLEOTIDE SEQUENCE [LARGE SCALE GENOMIC DNA]</scope>
    <source>
        <strain evidence="2">CGMCC 4.7643</strain>
    </source>
</reference>